<name>A0ABW5NU63_9FLAO</name>
<dbReference type="PANTHER" id="PTHR32182:SF22">
    <property type="entry name" value="ATP-DEPENDENT ENDONUCLEASE, OLD FAMILY-RELATED"/>
    <property type="match status" value="1"/>
</dbReference>
<dbReference type="InterPro" id="IPR027417">
    <property type="entry name" value="P-loop_NTPase"/>
</dbReference>
<dbReference type="RefSeq" id="WP_379821064.1">
    <property type="nucleotide sequence ID" value="NZ_JBHUMD010000026.1"/>
</dbReference>
<evidence type="ECO:0000313" key="1">
    <source>
        <dbReference type="EMBL" id="MFD2602637.1"/>
    </source>
</evidence>
<keyword evidence="2" id="KW-1185">Reference proteome</keyword>
<dbReference type="SUPFAM" id="SSF52540">
    <property type="entry name" value="P-loop containing nucleoside triphosphate hydrolases"/>
    <property type="match status" value="1"/>
</dbReference>
<accession>A0ABW5NU63</accession>
<gene>
    <name evidence="1" type="ORF">ACFSR3_11260</name>
</gene>
<evidence type="ECO:0000313" key="2">
    <source>
        <dbReference type="Proteomes" id="UP001597480"/>
    </source>
</evidence>
<comment type="caution">
    <text evidence="1">The sequence shown here is derived from an EMBL/GenBank/DDBJ whole genome shotgun (WGS) entry which is preliminary data.</text>
</comment>
<proteinExistence type="predicted"/>
<reference evidence="2" key="1">
    <citation type="journal article" date="2019" name="Int. J. Syst. Evol. Microbiol.">
        <title>The Global Catalogue of Microorganisms (GCM) 10K type strain sequencing project: providing services to taxonomists for standard genome sequencing and annotation.</title>
        <authorList>
            <consortium name="The Broad Institute Genomics Platform"/>
            <consortium name="The Broad Institute Genome Sequencing Center for Infectious Disease"/>
            <person name="Wu L."/>
            <person name="Ma J."/>
        </authorList>
    </citation>
    <scope>NUCLEOTIDE SEQUENCE [LARGE SCALE GENOMIC DNA]</scope>
    <source>
        <strain evidence="2">KCTC 42107</strain>
    </source>
</reference>
<dbReference type="Proteomes" id="UP001597480">
    <property type="component" value="Unassembled WGS sequence"/>
</dbReference>
<dbReference type="Gene3D" id="3.40.50.300">
    <property type="entry name" value="P-loop containing nucleotide triphosphate hydrolases"/>
    <property type="match status" value="1"/>
</dbReference>
<dbReference type="PANTHER" id="PTHR32182">
    <property type="entry name" value="DNA REPLICATION AND REPAIR PROTEIN RECF"/>
    <property type="match status" value="1"/>
</dbReference>
<sequence>MHTTSVPLYEFKILAVRPHTDCSKNISKVLRNGMLYQFYNHYTFLNSEGNAVTPNDEIVAYEPNDLVPNDLYTIDNLQINISAIVGKNGCGKSTLIELILYCTYILGINLTDTDGNTLLPTHFQQLEKYIGEKKYLLRKQREEKRKILDAISQNKADSADFEKKLDTLINLPGKPLDLLRDIDDMEKQQRDAEEEHKSIIAGLHCSIYFEINDVVWEFNTDTFNQKITSDINENDLAGKIKAINIHDLDSQGLLNNFFYNIVLNYSHHALNSRFLGYWVNTLFHKNDGYKTPGVINPMRTEGDFEINTEIHLSKYRLLGNLLAEALHNKGKKLLVTEKQYLHKVRFTHKPTGDKNKISLGTPGSPIKQEDFIIGGPSDLVNVILKILPLYFEGSFDDVAVLDKDQPYTVELINYLGKKVLKIFKNYPEYNPKEEFTNILDFFEKALPIIREDESHVTFKVHRTAFFLKKNLYSTNKAKWGEDNNSIEFTLDELLDWMEIESPEDSLSIFETMPPSIFDIDFILDESDNYKEYEKDAEKDLPLLTSLSSGEQQKLYIINTVIYHLNNLYSVHYSSKKVQRLKYSYVNIIFDEIELYFHPDMQRRFIDYLLTTLKRYSFITQESEKCIKALNILFSTHSPFILSDIPRQNILLLEYDVELKQSVPQTIDKQTFGANIHELLANSFFFNDASFIGEKADKILKSLIKRIVELRENKIRIGDEEFKSLTEKIAIIGEPFFREKLKEMLWDVYNVK</sequence>
<organism evidence="1 2">
    <name type="scientific">Flavobacterium suzhouense</name>
    <dbReference type="NCBI Taxonomy" id="1529638"/>
    <lineage>
        <taxon>Bacteria</taxon>
        <taxon>Pseudomonadati</taxon>
        <taxon>Bacteroidota</taxon>
        <taxon>Flavobacteriia</taxon>
        <taxon>Flavobacteriales</taxon>
        <taxon>Flavobacteriaceae</taxon>
        <taxon>Flavobacterium</taxon>
    </lineage>
</organism>
<protein>
    <submittedName>
        <fullName evidence="1">Uncharacterized protein</fullName>
    </submittedName>
</protein>
<dbReference type="EMBL" id="JBHUMD010000026">
    <property type="protein sequence ID" value="MFD2602637.1"/>
    <property type="molecule type" value="Genomic_DNA"/>
</dbReference>